<evidence type="ECO:0000313" key="1">
    <source>
        <dbReference type="EMBL" id="SUZ79984.1"/>
    </source>
</evidence>
<dbReference type="Gene3D" id="3.10.450.50">
    <property type="match status" value="1"/>
</dbReference>
<dbReference type="EMBL" id="UINC01001408">
    <property type="protein sequence ID" value="SUZ79984.1"/>
    <property type="molecule type" value="Genomic_DNA"/>
</dbReference>
<name>A0A381QM15_9ZZZZ</name>
<organism evidence="1">
    <name type="scientific">marine metagenome</name>
    <dbReference type="NCBI Taxonomy" id="408172"/>
    <lineage>
        <taxon>unclassified sequences</taxon>
        <taxon>metagenomes</taxon>
        <taxon>ecological metagenomes</taxon>
    </lineage>
</organism>
<evidence type="ECO:0008006" key="2">
    <source>
        <dbReference type="Google" id="ProtNLM"/>
    </source>
</evidence>
<accession>A0A381QM15</accession>
<dbReference type="PROSITE" id="PS51257">
    <property type="entry name" value="PROKAR_LIPOPROTEIN"/>
    <property type="match status" value="1"/>
</dbReference>
<dbReference type="SUPFAM" id="SSF54427">
    <property type="entry name" value="NTF2-like"/>
    <property type="match status" value="1"/>
</dbReference>
<proteinExistence type="predicted"/>
<sequence length="166" mass="19535">MRKLITIVLLFSFTSCIEAPKEDENVSIEYIYDAAYSSDWKMGDPNLSNIVLSLQKAAQENDYDKARELFHTEIEVWNGDGSIIKGLDALDEGFRDFIENYKIDLTPQVWISIYSEELDENWVLLWSYEEYKAPDDSIRKLFAQESFRIKDDKIIRVNQFQRDLVE</sequence>
<protein>
    <recommendedName>
        <fullName evidence="2">SnoaL-like domain-containing protein</fullName>
    </recommendedName>
</protein>
<dbReference type="AlphaFoldDB" id="A0A381QM15"/>
<reference evidence="1" key="1">
    <citation type="submission" date="2018-05" db="EMBL/GenBank/DDBJ databases">
        <authorList>
            <person name="Lanie J.A."/>
            <person name="Ng W.-L."/>
            <person name="Kazmierczak K.M."/>
            <person name="Andrzejewski T.M."/>
            <person name="Davidsen T.M."/>
            <person name="Wayne K.J."/>
            <person name="Tettelin H."/>
            <person name="Glass J.I."/>
            <person name="Rusch D."/>
            <person name="Podicherti R."/>
            <person name="Tsui H.-C.T."/>
            <person name="Winkler M.E."/>
        </authorList>
    </citation>
    <scope>NUCLEOTIDE SEQUENCE</scope>
</reference>
<gene>
    <name evidence="1" type="ORF">METZ01_LOCUS32838</name>
</gene>
<dbReference type="InterPro" id="IPR032710">
    <property type="entry name" value="NTF2-like_dom_sf"/>
</dbReference>